<evidence type="ECO:0000313" key="3">
    <source>
        <dbReference type="Proteomes" id="UP000295124"/>
    </source>
</evidence>
<sequence>MSWFAYWWVVPGGLAVLGYLLAFARLTPSQRAEWVDARIVDLESPDHRASKENGIPVTVAFRDPRSGQEFTLPNTDGKHGFPVRAAWVGRELVVHYPKGHPEKFKIALDGEAESDGRSFPTFMTALLLLGLVIHAIVAWGHEWAFLGFGALLFLVGLFSRDLRGARLRGRQLADAIAVPAHVVAVTTDVYQDGEGSDIINHAPVIAFTTTDGRAALVQPLDNFPNPGKSLGMKFTLHYAASDPTVYTHNLDFDRKDRRNTTRYTTWPLALGLAAMATGAVLLKL</sequence>
<gene>
    <name evidence="2" type="ORF">E1263_35410</name>
</gene>
<feature type="transmembrane region" description="Helical" evidence="1">
    <location>
        <begin position="119"/>
        <end position="137"/>
    </location>
</feature>
<keyword evidence="1" id="KW-1133">Transmembrane helix</keyword>
<dbReference type="EMBL" id="SMKX01000161">
    <property type="protein sequence ID" value="TDD46984.1"/>
    <property type="molecule type" value="Genomic_DNA"/>
</dbReference>
<feature type="transmembrane region" description="Helical" evidence="1">
    <location>
        <begin position="143"/>
        <end position="162"/>
    </location>
</feature>
<keyword evidence="1" id="KW-0472">Membrane</keyword>
<dbReference type="OrthoDB" id="3867182at2"/>
<keyword evidence="3" id="KW-1185">Reference proteome</keyword>
<protein>
    <submittedName>
        <fullName evidence="2">DUF3592 domain-containing protein</fullName>
    </submittedName>
</protein>
<evidence type="ECO:0000313" key="2">
    <source>
        <dbReference type="EMBL" id="TDD46984.1"/>
    </source>
</evidence>
<keyword evidence="1" id="KW-0812">Transmembrane</keyword>
<dbReference type="Proteomes" id="UP000295124">
    <property type="component" value="Unassembled WGS sequence"/>
</dbReference>
<reference evidence="2 3" key="1">
    <citation type="submission" date="2019-03" db="EMBL/GenBank/DDBJ databases">
        <title>Draft genome sequences of novel Actinobacteria.</title>
        <authorList>
            <person name="Sahin N."/>
            <person name="Ay H."/>
            <person name="Saygin H."/>
        </authorList>
    </citation>
    <scope>NUCLEOTIDE SEQUENCE [LARGE SCALE GENOMIC DNA]</scope>
    <source>
        <strain evidence="2 3">JCM 13523</strain>
    </source>
</reference>
<feature type="transmembrane region" description="Helical" evidence="1">
    <location>
        <begin position="263"/>
        <end position="282"/>
    </location>
</feature>
<name>A0A4R4YRL4_9ACTN</name>
<dbReference type="RefSeq" id="WP_132175512.1">
    <property type="nucleotide sequence ID" value="NZ_SMKX01000161.1"/>
</dbReference>
<accession>A0A4R4YRL4</accession>
<proteinExistence type="predicted"/>
<comment type="caution">
    <text evidence="2">The sequence shown here is derived from an EMBL/GenBank/DDBJ whole genome shotgun (WGS) entry which is preliminary data.</text>
</comment>
<dbReference type="AlphaFoldDB" id="A0A4R4YRL4"/>
<organism evidence="2 3">
    <name type="scientific">Kribbella antibiotica</name>
    <dbReference type="NCBI Taxonomy" id="190195"/>
    <lineage>
        <taxon>Bacteria</taxon>
        <taxon>Bacillati</taxon>
        <taxon>Actinomycetota</taxon>
        <taxon>Actinomycetes</taxon>
        <taxon>Propionibacteriales</taxon>
        <taxon>Kribbellaceae</taxon>
        <taxon>Kribbella</taxon>
    </lineage>
</organism>
<feature type="transmembrane region" description="Helical" evidence="1">
    <location>
        <begin position="6"/>
        <end position="24"/>
    </location>
</feature>
<evidence type="ECO:0000256" key="1">
    <source>
        <dbReference type="SAM" id="Phobius"/>
    </source>
</evidence>